<keyword evidence="1" id="KW-0812">Transmembrane</keyword>
<dbReference type="AlphaFoldDB" id="A0A3R9P993"/>
<gene>
    <name evidence="2" type="ORF">D9Q81_07545</name>
</gene>
<organism evidence="2 3">
    <name type="scientific">Candidatus Korarchaeum cryptofilum</name>
    <dbReference type="NCBI Taxonomy" id="498846"/>
    <lineage>
        <taxon>Archaea</taxon>
        <taxon>Thermoproteota</taxon>
        <taxon>Candidatus Korarchaeia</taxon>
        <taxon>Candidatus Korarchaeales</taxon>
        <taxon>Candidatus Korarchaeaceae</taxon>
        <taxon>Candidatus Korarchaeum</taxon>
    </lineage>
</organism>
<feature type="transmembrane region" description="Helical" evidence="1">
    <location>
        <begin position="6"/>
        <end position="23"/>
    </location>
</feature>
<keyword evidence="1" id="KW-1133">Transmembrane helix</keyword>
<protein>
    <submittedName>
        <fullName evidence="2">Uncharacterized protein</fullName>
    </submittedName>
</protein>
<evidence type="ECO:0000313" key="3">
    <source>
        <dbReference type="Proteomes" id="UP000278149"/>
    </source>
</evidence>
<accession>A0A3R9P993</accession>
<dbReference type="Proteomes" id="UP000278149">
    <property type="component" value="Unassembled WGS sequence"/>
</dbReference>
<proteinExistence type="predicted"/>
<name>A0A3R9P993_9CREN</name>
<reference evidence="2 3" key="1">
    <citation type="submission" date="2018-10" db="EMBL/GenBank/DDBJ databases">
        <title>Co-occurring genomic capacity for anaerobic methane metabolism and dissimilatory sulfite reduction discovered in the Korarchaeota.</title>
        <authorList>
            <person name="Mckay L.J."/>
            <person name="Dlakic M."/>
            <person name="Fields M.W."/>
            <person name="Delmont T.O."/>
            <person name="Eren A.M."/>
            <person name="Jay Z.J."/>
            <person name="Klingelsmith K.B."/>
            <person name="Rusch D.B."/>
            <person name="Inskeep W.P."/>
        </authorList>
    </citation>
    <scope>NUCLEOTIDE SEQUENCE [LARGE SCALE GENOMIC DNA]</scope>
    <source>
        <strain evidence="2 3">WS</strain>
    </source>
</reference>
<keyword evidence="1" id="KW-0472">Membrane</keyword>
<evidence type="ECO:0000256" key="1">
    <source>
        <dbReference type="SAM" id="Phobius"/>
    </source>
</evidence>
<evidence type="ECO:0000313" key="2">
    <source>
        <dbReference type="EMBL" id="RSN67645.1"/>
    </source>
</evidence>
<comment type="caution">
    <text evidence="2">The sequence shown here is derived from an EMBL/GenBank/DDBJ whole genome shotgun (WGS) entry which is preliminary data.</text>
</comment>
<dbReference type="EMBL" id="RCOR01000042">
    <property type="protein sequence ID" value="RSN67645.1"/>
    <property type="molecule type" value="Genomic_DNA"/>
</dbReference>
<sequence length="231" mass="26230">MNWKPIALASIIILALLSSFYLYRMSEEASVKELKILWPDLDEVSSRLCMVNSTYHYLESALLSCEGSCYSLVRYRIYLPTDDELEMSLPLQILRDGKVIFSTNVTAFKRNYTVFIQTVALLVKFPRGAEIKILNMSIRPDECLELKMEPPQVIYTKGVIDDWVLLKNGFRIHKIFDDVYAATWRGNASLICGGIKVNLRNIEPTKGEIAIISLKGRCEVELNGERAPIGS</sequence>
<dbReference type="RefSeq" id="WP_125742462.1">
    <property type="nucleotide sequence ID" value="NZ_RCOR01000042.1"/>
</dbReference>